<dbReference type="PANTHER" id="PTHR47872:SF1">
    <property type="entry name" value="NUCLEAR RNA EXPORT FACTOR SDE5-RELATED"/>
    <property type="match status" value="1"/>
</dbReference>
<dbReference type="AlphaFoldDB" id="A0A2C9W6I0"/>
<protein>
    <recommendedName>
        <fullName evidence="2">DUF1771 domain-containing protein</fullName>
    </recommendedName>
</protein>
<gene>
    <name evidence="3" type="ORF">MANES_03G112100</name>
</gene>
<organism evidence="3">
    <name type="scientific">Manihot esculenta</name>
    <name type="common">Cassava</name>
    <name type="synonym">Jatropha manihot</name>
    <dbReference type="NCBI Taxonomy" id="3983"/>
    <lineage>
        <taxon>Eukaryota</taxon>
        <taxon>Viridiplantae</taxon>
        <taxon>Streptophyta</taxon>
        <taxon>Embryophyta</taxon>
        <taxon>Tracheophyta</taxon>
        <taxon>Spermatophyta</taxon>
        <taxon>Magnoliopsida</taxon>
        <taxon>eudicotyledons</taxon>
        <taxon>Gunneridae</taxon>
        <taxon>Pentapetalae</taxon>
        <taxon>rosids</taxon>
        <taxon>fabids</taxon>
        <taxon>Malpighiales</taxon>
        <taxon>Euphorbiaceae</taxon>
        <taxon>Crotonoideae</taxon>
        <taxon>Manihoteae</taxon>
        <taxon>Manihot</taxon>
    </lineage>
</organism>
<dbReference type="EMBL" id="CM004389">
    <property type="protein sequence ID" value="OAY54916.1"/>
    <property type="molecule type" value="Genomic_DNA"/>
</dbReference>
<dbReference type="PANTHER" id="PTHR47872">
    <property type="entry name" value="NUCLEAR RNA EXPORT FACTOR SDE5-RELATED"/>
    <property type="match status" value="1"/>
</dbReference>
<dbReference type="Pfam" id="PF08590">
    <property type="entry name" value="DUF1771"/>
    <property type="match status" value="1"/>
</dbReference>
<dbReference type="InterPro" id="IPR056254">
    <property type="entry name" value="At5g58720/SDE5-like_UBA-like"/>
</dbReference>
<feature type="domain" description="DUF1771" evidence="2">
    <location>
        <begin position="313"/>
        <end position="378"/>
    </location>
</feature>
<dbReference type="Pfam" id="PF24767">
    <property type="entry name" value="UBA_At5g58720"/>
    <property type="match status" value="1"/>
</dbReference>
<evidence type="ECO:0000259" key="2">
    <source>
        <dbReference type="SMART" id="SM01162"/>
    </source>
</evidence>
<accession>A0A2C9W6I0</accession>
<evidence type="ECO:0000256" key="1">
    <source>
        <dbReference type="SAM" id="MobiDB-lite"/>
    </source>
</evidence>
<reference evidence="3" key="1">
    <citation type="submission" date="2016-02" db="EMBL/GenBank/DDBJ databases">
        <title>WGS assembly of Manihot esculenta.</title>
        <authorList>
            <person name="Bredeson J.V."/>
            <person name="Prochnik S.E."/>
            <person name="Lyons J.B."/>
            <person name="Schmutz J."/>
            <person name="Grimwood J."/>
            <person name="Vrebalov J."/>
            <person name="Bart R.S."/>
            <person name="Amuge T."/>
            <person name="Ferguson M.E."/>
            <person name="Green R."/>
            <person name="Putnam N."/>
            <person name="Stites J."/>
            <person name="Rounsley S."/>
            <person name="Rokhsar D.S."/>
        </authorList>
    </citation>
    <scope>NUCLEOTIDE SEQUENCE [LARGE SCALE GENOMIC DNA]</scope>
    <source>
        <tissue evidence="3">Leaf</tissue>
    </source>
</reference>
<evidence type="ECO:0000313" key="3">
    <source>
        <dbReference type="EMBL" id="OAY54916.1"/>
    </source>
</evidence>
<sequence>MHAISSTALSDVNKKDLEGLLEVFGSAFALEDIASAYCRARRDSNLTAEILSGMHGTISTTVPAEKLAAEDATPLMWPSLLDSTKTLSSKWPSDNYVEKTSDGQKRKLKSKKCSASMGTVSSVIGKEYAKTRQLTNESVEAKKPLKLDSHEFPVSEIWSDKKPASVTRKDPSQVDIEEFLFKMLGEGFQLEMPVIHESTEISLEEESFPLQEHMKLLNSAQSSGDGLMAGNLTSSPKKGKDRISLQEEVLQTLFDFSDRSEEAPKITRRVRLVKRSKAFGKPVVEFSNNATREREPSTAEPQVVTKDEDDDNSYEVLRTAVKEYWNTMREYYKAAIDAFVEGDHARAHKLLEQGQFFNKKAREADDKSCQKLTEASDEEVVSLKLHELEPKEALDLMRFHLTSLSGIPSIKYLRVTVESNSEDTANGKRKRLIMKQLEKESIKWNEEENGKTILIQVDVIDPKRLSFANKYGVEDQGKRRLKPANLLYPS</sequence>
<feature type="region of interest" description="Disordered" evidence="1">
    <location>
        <begin position="288"/>
        <end position="311"/>
    </location>
</feature>
<dbReference type="InterPro" id="IPR013899">
    <property type="entry name" value="DUF1771"/>
</dbReference>
<dbReference type="SMART" id="SM01162">
    <property type="entry name" value="DUF1771"/>
    <property type="match status" value="1"/>
</dbReference>
<dbReference type="STRING" id="3983.A0A2C9W6I0"/>
<name>A0A2C9W6I0_MANES</name>
<proteinExistence type="predicted"/>